<evidence type="ECO:0000256" key="1">
    <source>
        <dbReference type="SAM" id="Phobius"/>
    </source>
</evidence>
<feature type="transmembrane region" description="Helical" evidence="1">
    <location>
        <begin position="17"/>
        <end position="36"/>
    </location>
</feature>
<feature type="domain" description="DUF4220" evidence="2">
    <location>
        <begin position="51"/>
        <end position="388"/>
    </location>
</feature>
<keyword evidence="1" id="KW-0472">Membrane</keyword>
<feature type="transmembrane region" description="Helical" evidence="1">
    <location>
        <begin position="112"/>
        <end position="132"/>
    </location>
</feature>
<dbReference type="PANTHER" id="PTHR31325">
    <property type="entry name" value="OS01G0798800 PROTEIN-RELATED"/>
    <property type="match status" value="1"/>
</dbReference>
<accession>A0A5B7BVN3</accession>
<evidence type="ECO:0000259" key="2">
    <source>
        <dbReference type="Pfam" id="PF13968"/>
    </source>
</evidence>
<feature type="transmembrane region" description="Helical" evidence="1">
    <location>
        <begin position="48"/>
        <end position="69"/>
    </location>
</feature>
<feature type="transmembrane region" description="Helical" evidence="1">
    <location>
        <begin position="320"/>
        <end position="341"/>
    </location>
</feature>
<dbReference type="Pfam" id="PF04578">
    <property type="entry name" value="DUF594"/>
    <property type="match status" value="1"/>
</dbReference>
<organism evidence="3">
    <name type="scientific">Davidia involucrata</name>
    <name type="common">Dove tree</name>
    <dbReference type="NCBI Taxonomy" id="16924"/>
    <lineage>
        <taxon>Eukaryota</taxon>
        <taxon>Viridiplantae</taxon>
        <taxon>Streptophyta</taxon>
        <taxon>Embryophyta</taxon>
        <taxon>Tracheophyta</taxon>
        <taxon>Spermatophyta</taxon>
        <taxon>Magnoliopsida</taxon>
        <taxon>eudicotyledons</taxon>
        <taxon>Gunneridae</taxon>
        <taxon>Pentapetalae</taxon>
        <taxon>asterids</taxon>
        <taxon>Cornales</taxon>
        <taxon>Nyssaceae</taxon>
        <taxon>Davidia</taxon>
    </lineage>
</organism>
<dbReference type="AlphaFoldDB" id="A0A5B7BVN3"/>
<name>A0A5B7BVN3_DAVIN</name>
<dbReference type="Pfam" id="PF13968">
    <property type="entry name" value="DUF4220"/>
    <property type="match status" value="1"/>
</dbReference>
<dbReference type="InterPro" id="IPR007658">
    <property type="entry name" value="DUF594"/>
</dbReference>
<gene>
    <name evidence="3" type="ORF">Din_042423</name>
</gene>
<reference evidence="3" key="1">
    <citation type="submission" date="2019-08" db="EMBL/GenBank/DDBJ databases">
        <title>Reference gene set and small RNA set construction with multiple tissues from Davidia involucrata Baill.</title>
        <authorList>
            <person name="Yang H."/>
            <person name="Zhou C."/>
            <person name="Li G."/>
            <person name="Wang J."/>
            <person name="Gao P."/>
            <person name="Wang M."/>
            <person name="Wang R."/>
            <person name="Zhao Y."/>
        </authorList>
    </citation>
    <scope>NUCLEOTIDE SEQUENCE</scope>
    <source>
        <tissue evidence="3">Mixed with DoveR01_LX</tissue>
    </source>
</reference>
<proteinExistence type="predicted"/>
<feature type="transmembrane region" description="Helical" evidence="1">
    <location>
        <begin position="289"/>
        <end position="314"/>
    </location>
</feature>
<evidence type="ECO:0000313" key="3">
    <source>
        <dbReference type="EMBL" id="MPA72982.1"/>
    </source>
</evidence>
<dbReference type="InterPro" id="IPR025315">
    <property type="entry name" value="DUF4220"/>
</dbReference>
<keyword evidence="1" id="KW-1133">Transmembrane helix</keyword>
<feature type="transmembrane region" description="Helical" evidence="1">
    <location>
        <begin position="81"/>
        <end position="100"/>
    </location>
</feature>
<protein>
    <recommendedName>
        <fullName evidence="2">DUF4220 domain-containing protein</fullName>
    </recommendedName>
</protein>
<dbReference type="EMBL" id="GHES01042423">
    <property type="protein sequence ID" value="MPA72982.1"/>
    <property type="molecule type" value="Transcribed_RNA"/>
</dbReference>
<feature type="transmembrane region" description="Helical" evidence="1">
    <location>
        <begin position="138"/>
        <end position="156"/>
    </location>
</feature>
<sequence length="680" mass="78323">MQIFPKKLTTLWNRWELRAMVLLSLSLQIILIGLGNRRKYNTRIWLRIILWLSYLSADWVATVALGVLSNSQGDSDSEGPSYVIMAFWAPFLLVHLGGPDTITAYALEDNELWLRHLLGLVVQVGVALYVFVRSLNPTDLNFVALPIFVAGIIKYGERTWVLRSASSQHFRESLLPRPDPGPNFAKFMEEYNLKDREGYKLSWTVTPAPTTTAHYYADATFLNAAYDFFLTYRRLFADLILSFQDLEKSLSFFQESSWENAFQVIEVELGFMYDILYTKATIVYSVWGVFLRFTCLSSTIIALVVFCTIDWHGYSQVDVGISFLLLLGAIGLEIYAILLLLSSDWTLLWFSKHDNLGVNLIKKVISPFNCVTSKRKWSNSMAQYNLLSSCFKYKPAMCCKILKCACIHRIIDDYLYESSEDVSPNLKESIFKQLVENSKGASEFRDCKKLCACRGEQVLQKHDCLEKLGWSVKDEFDYSILLWHIATDLCYYSDYGDEGANFVPHAKCKESKLLSNYMLYILVKRPFMLPNGIGQIRFQDTCAEAMEFFEEDRTKFFQEDKTINLACKKLLQVDIKIPPAEVKGDRSKSVLFDACKLAKSLQSLETQKQWGKQQKWEMVSHVWMEMLSYCASQCRWNHHAQQLRRGGELLTHVWLLMAHLGITEQFQISQGHARTKLIVE</sequence>
<keyword evidence="1" id="KW-0812">Transmembrane</keyword>